<dbReference type="Proteomes" id="UP000310200">
    <property type="component" value="Unassembled WGS sequence"/>
</dbReference>
<dbReference type="Pfam" id="PF10343">
    <property type="entry name" value="Q_salvage"/>
    <property type="match status" value="1"/>
</dbReference>
<evidence type="ECO:0000256" key="4">
    <source>
        <dbReference type="ARBA" id="ARBA00035393"/>
    </source>
</evidence>
<proteinExistence type="inferred from homology"/>
<dbReference type="EMBL" id="QBLH01003027">
    <property type="protein sequence ID" value="TGZ45892.1"/>
    <property type="molecule type" value="Genomic_DNA"/>
</dbReference>
<evidence type="ECO:0000256" key="2">
    <source>
        <dbReference type="ARBA" id="ARBA00035119"/>
    </source>
</evidence>
<evidence type="ECO:0000256" key="5">
    <source>
        <dbReference type="ARBA" id="ARBA00048204"/>
    </source>
</evidence>
<organism evidence="8 9">
    <name type="scientific">Temnothorax longispinosus</name>
    <dbReference type="NCBI Taxonomy" id="300112"/>
    <lineage>
        <taxon>Eukaryota</taxon>
        <taxon>Metazoa</taxon>
        <taxon>Ecdysozoa</taxon>
        <taxon>Arthropoda</taxon>
        <taxon>Hexapoda</taxon>
        <taxon>Insecta</taxon>
        <taxon>Pterygota</taxon>
        <taxon>Neoptera</taxon>
        <taxon>Endopterygota</taxon>
        <taxon>Hymenoptera</taxon>
        <taxon>Apocrita</taxon>
        <taxon>Aculeata</taxon>
        <taxon>Formicoidea</taxon>
        <taxon>Formicidae</taxon>
        <taxon>Myrmicinae</taxon>
        <taxon>Temnothorax</taxon>
    </lineage>
</organism>
<dbReference type="PANTHER" id="PTHR21314">
    <property type="entry name" value="QUEUOSINE 5'-PHOSPHATE N-GLYCOSYLASE_HYDROLASE-RELATED"/>
    <property type="match status" value="1"/>
</dbReference>
<evidence type="ECO:0000256" key="7">
    <source>
        <dbReference type="SAM" id="MobiDB-lite"/>
    </source>
</evidence>
<accession>A0A4S2K959</accession>
<dbReference type="AlphaFoldDB" id="A0A4S2K959"/>
<keyword evidence="1 6" id="KW-0378">Hydrolase</keyword>
<dbReference type="InterPro" id="IPR019438">
    <property type="entry name" value="Q_salvage"/>
</dbReference>
<comment type="caution">
    <text evidence="8">The sequence shown here is derived from an EMBL/GenBank/DDBJ whole genome shotgun (WGS) entry which is preliminary data.</text>
</comment>
<name>A0A4S2K959_9HYME</name>
<protein>
    <recommendedName>
        <fullName evidence="3 6">Queuosine 5'-phosphate N-glycosylase/hydrolase</fullName>
        <ecNumber evidence="6">3.2.2.-</ecNumber>
    </recommendedName>
    <alternativeName>
        <fullName evidence="4 6">Queuosine-nucleotide N-glycosylase/hydrolase</fullName>
    </alternativeName>
</protein>
<comment type="catalytic activity">
    <reaction evidence="5 6">
        <text>queuosine 5'-phosphate + H2O = queuine + D-ribose 5-phosphate</text>
        <dbReference type="Rhea" id="RHEA:75387"/>
        <dbReference type="ChEBI" id="CHEBI:15377"/>
        <dbReference type="ChEBI" id="CHEBI:17433"/>
        <dbReference type="ChEBI" id="CHEBI:78346"/>
        <dbReference type="ChEBI" id="CHEBI:194371"/>
    </reaction>
    <physiologicalReaction direction="left-to-right" evidence="5 6">
        <dbReference type="Rhea" id="RHEA:75388"/>
    </physiologicalReaction>
</comment>
<reference evidence="8 9" key="1">
    <citation type="journal article" date="2019" name="Philos. Trans. R. Soc. Lond., B, Biol. Sci.">
        <title>Ant behaviour and brain gene expression of defending hosts depend on the ecological success of the intruding social parasite.</title>
        <authorList>
            <person name="Kaur R."/>
            <person name="Stoldt M."/>
            <person name="Jongepier E."/>
            <person name="Feldmeyer B."/>
            <person name="Menzel F."/>
            <person name="Bornberg-Bauer E."/>
            <person name="Foitzik S."/>
        </authorList>
    </citation>
    <scope>NUCLEOTIDE SEQUENCE [LARGE SCALE GENOMIC DNA]</scope>
    <source>
        <tissue evidence="8">Whole body</tissue>
    </source>
</reference>
<comment type="similarity">
    <text evidence="2 6">Belongs to the QNG1 protein family.</text>
</comment>
<evidence type="ECO:0000313" key="8">
    <source>
        <dbReference type="EMBL" id="TGZ45892.1"/>
    </source>
</evidence>
<comment type="function">
    <text evidence="6">Catalyzes the hydrolysis of queuosine 5'-phosphate, releasing the nucleobase queuine (q). Is required for salvage of queuine from exogenous queuosine (Q) that is imported and then converted to queuosine 5'-phosphate intracellularly.</text>
</comment>
<evidence type="ECO:0000256" key="6">
    <source>
        <dbReference type="RuleBase" id="RU365002"/>
    </source>
</evidence>
<evidence type="ECO:0000256" key="1">
    <source>
        <dbReference type="ARBA" id="ARBA00022801"/>
    </source>
</evidence>
<evidence type="ECO:0000256" key="3">
    <source>
        <dbReference type="ARBA" id="ARBA00035306"/>
    </source>
</evidence>
<dbReference type="GO" id="GO:0006400">
    <property type="term" value="P:tRNA modification"/>
    <property type="evidence" value="ECO:0007669"/>
    <property type="project" value="TreeGrafter"/>
</dbReference>
<dbReference type="PANTHER" id="PTHR21314:SF0">
    <property type="entry name" value="QUEUOSINE 5'-PHOSPHATE N-GLYCOSYLASE_HYDROLASE"/>
    <property type="match status" value="1"/>
</dbReference>
<keyword evidence="9" id="KW-1185">Reference proteome</keyword>
<evidence type="ECO:0000313" key="9">
    <source>
        <dbReference type="Proteomes" id="UP000310200"/>
    </source>
</evidence>
<sequence length="163" mass="18705">MESQSENMSMENVSTENVSTENVFTENVSTEDEPAENVQTKKIDTIKFVTTQAQDVSINMAGITEIAMEVMSYMVRNHENQNFGEVTSRYVRLSSGFHPKPNDPKAPDWLFVLNTLNFALWTRKDEPEWKVHGFTGYIALCAAIKRAMEVNIFIQLYVMFLKH</sequence>
<feature type="region of interest" description="Disordered" evidence="7">
    <location>
        <begin position="1"/>
        <end position="37"/>
    </location>
</feature>
<gene>
    <name evidence="8" type="ORF">DBV15_02686</name>
</gene>
<feature type="compositionally biased region" description="Polar residues" evidence="7">
    <location>
        <begin position="1"/>
        <end position="28"/>
    </location>
</feature>
<dbReference type="GO" id="GO:0016787">
    <property type="term" value="F:hydrolase activity"/>
    <property type="evidence" value="ECO:0007669"/>
    <property type="project" value="UniProtKB-KW"/>
</dbReference>
<dbReference type="EC" id="3.2.2.-" evidence="6"/>